<organism evidence="4">
    <name type="scientific">marine sediment metagenome</name>
    <dbReference type="NCBI Taxonomy" id="412755"/>
    <lineage>
        <taxon>unclassified sequences</taxon>
        <taxon>metagenomes</taxon>
        <taxon>ecological metagenomes</taxon>
    </lineage>
</organism>
<comment type="similarity">
    <text evidence="1">Belongs to the peptidase S1C family.</text>
</comment>
<dbReference type="Pfam" id="PF13365">
    <property type="entry name" value="Trypsin_2"/>
    <property type="match status" value="1"/>
</dbReference>
<comment type="caution">
    <text evidence="4">The sequence shown here is derived from an EMBL/GenBank/DDBJ whole genome shotgun (WGS) entry which is preliminary data.</text>
</comment>
<dbReference type="PANTHER" id="PTHR43343:SF3">
    <property type="entry name" value="PROTEASE DO-LIKE 8, CHLOROPLASTIC"/>
    <property type="match status" value="1"/>
</dbReference>
<keyword evidence="3" id="KW-0378">Hydrolase</keyword>
<dbReference type="EMBL" id="LAZR01031655">
    <property type="protein sequence ID" value="KKL53100.1"/>
    <property type="molecule type" value="Genomic_DNA"/>
</dbReference>
<evidence type="ECO:0008006" key="5">
    <source>
        <dbReference type="Google" id="ProtNLM"/>
    </source>
</evidence>
<dbReference type="InterPro" id="IPR009003">
    <property type="entry name" value="Peptidase_S1_PA"/>
</dbReference>
<gene>
    <name evidence="4" type="ORF">LCGC14_2278830</name>
</gene>
<dbReference type="Gene3D" id="2.40.10.10">
    <property type="entry name" value="Trypsin-like serine proteases"/>
    <property type="match status" value="2"/>
</dbReference>
<dbReference type="AlphaFoldDB" id="A0A0F9F765"/>
<keyword evidence="2" id="KW-0645">Protease</keyword>
<accession>A0A0F9F765</accession>
<dbReference type="InterPro" id="IPR043504">
    <property type="entry name" value="Peptidase_S1_PA_chymotrypsin"/>
</dbReference>
<evidence type="ECO:0000313" key="4">
    <source>
        <dbReference type="EMBL" id="KKL53100.1"/>
    </source>
</evidence>
<dbReference type="PANTHER" id="PTHR43343">
    <property type="entry name" value="PEPTIDASE S12"/>
    <property type="match status" value="1"/>
</dbReference>
<protein>
    <recommendedName>
        <fullName evidence="5">Serine protease</fullName>
    </recommendedName>
</protein>
<dbReference type="GO" id="GO:0008233">
    <property type="term" value="F:peptidase activity"/>
    <property type="evidence" value="ECO:0007669"/>
    <property type="project" value="UniProtKB-KW"/>
</dbReference>
<dbReference type="InterPro" id="IPR051201">
    <property type="entry name" value="Chloro_Bact_Ser_Proteases"/>
</dbReference>
<reference evidence="4" key="1">
    <citation type="journal article" date="2015" name="Nature">
        <title>Complex archaea that bridge the gap between prokaryotes and eukaryotes.</title>
        <authorList>
            <person name="Spang A."/>
            <person name="Saw J.H."/>
            <person name="Jorgensen S.L."/>
            <person name="Zaremba-Niedzwiedzka K."/>
            <person name="Martijn J."/>
            <person name="Lind A.E."/>
            <person name="van Eijk R."/>
            <person name="Schleper C."/>
            <person name="Guy L."/>
            <person name="Ettema T.J."/>
        </authorList>
    </citation>
    <scope>NUCLEOTIDE SEQUENCE</scope>
</reference>
<evidence type="ECO:0000256" key="2">
    <source>
        <dbReference type="ARBA" id="ARBA00022670"/>
    </source>
</evidence>
<name>A0A0F9F765_9ZZZZ</name>
<evidence type="ECO:0000256" key="1">
    <source>
        <dbReference type="ARBA" id="ARBA00010541"/>
    </source>
</evidence>
<dbReference type="GO" id="GO:0006508">
    <property type="term" value="P:proteolysis"/>
    <property type="evidence" value="ECO:0007669"/>
    <property type="project" value="UniProtKB-KW"/>
</dbReference>
<dbReference type="SUPFAM" id="SSF50494">
    <property type="entry name" value="Trypsin-like serine proteases"/>
    <property type="match status" value="1"/>
</dbReference>
<dbReference type="PROSITE" id="PS51257">
    <property type="entry name" value="PROKAR_LIPOPROTEIN"/>
    <property type="match status" value="1"/>
</dbReference>
<proteinExistence type="inferred from homology"/>
<sequence length="275" mass="30417">MKKLVIAIILVIMVIGCQKTEPQPIKPVFTDLIQQSLMGVVHLQAPRWQGSGFVVGPRMIGTAQHCVDGVEDFVITTHDGHKLRATRAISSKDHDIALIWIDDLTCIAEERGTLAHKVILIPVPLGSIKDCVLGQDVYVIGSPYGKINFNNITKGIISGIDRNWSTTNPHTGESYGWQVAFTVDSAGHPGNSGGPVFTLDGVVRGVLVTRYSPVLIGVMPCNLFLGDLESIRLMFLLDRYRREGVPVYNAYNAYDAYDEWHNYFEQINAQTPQIN</sequence>
<evidence type="ECO:0000256" key="3">
    <source>
        <dbReference type="ARBA" id="ARBA00022801"/>
    </source>
</evidence>